<dbReference type="InterPro" id="IPR006560">
    <property type="entry name" value="AWS_dom"/>
</dbReference>
<dbReference type="EMBL" id="KZ819635">
    <property type="protein sequence ID" value="PWN92083.1"/>
    <property type="molecule type" value="Genomic_DNA"/>
</dbReference>
<dbReference type="InterPro" id="IPR003616">
    <property type="entry name" value="Post-SET_dom"/>
</dbReference>
<evidence type="ECO:0000256" key="3">
    <source>
        <dbReference type="ARBA" id="ARBA00022454"/>
    </source>
</evidence>
<dbReference type="InterPro" id="IPR046341">
    <property type="entry name" value="SET_dom_sf"/>
</dbReference>
<dbReference type="GO" id="GO:0042054">
    <property type="term" value="F:histone methyltransferase activity"/>
    <property type="evidence" value="ECO:0007669"/>
    <property type="project" value="InterPro"/>
</dbReference>
<protein>
    <recommendedName>
        <fullName evidence="14">SET domain-containing protein</fullName>
    </recommendedName>
</protein>
<evidence type="ECO:0000259" key="9">
    <source>
        <dbReference type="PROSITE" id="PS50280"/>
    </source>
</evidence>
<feature type="region of interest" description="Disordered" evidence="8">
    <location>
        <begin position="659"/>
        <end position="741"/>
    </location>
</feature>
<dbReference type="GO" id="GO:0005634">
    <property type="term" value="C:nucleus"/>
    <property type="evidence" value="ECO:0007669"/>
    <property type="project" value="UniProtKB-SubCell"/>
</dbReference>
<comment type="subcellular location">
    <subcellularLocation>
        <location evidence="2">Chromosome</location>
    </subcellularLocation>
    <subcellularLocation>
        <location evidence="1">Nucleus</location>
    </subcellularLocation>
</comment>
<dbReference type="SMART" id="SM00508">
    <property type="entry name" value="PostSET"/>
    <property type="match status" value="1"/>
</dbReference>
<dbReference type="Pfam" id="PF17907">
    <property type="entry name" value="AWS"/>
    <property type="match status" value="1"/>
</dbReference>
<evidence type="ECO:0000256" key="4">
    <source>
        <dbReference type="ARBA" id="ARBA00022603"/>
    </source>
</evidence>
<dbReference type="RefSeq" id="XP_025379281.1">
    <property type="nucleotide sequence ID" value="XM_025525729.1"/>
</dbReference>
<feature type="region of interest" description="Disordered" evidence="8">
    <location>
        <begin position="562"/>
        <end position="641"/>
    </location>
</feature>
<keyword evidence="7" id="KW-0539">Nucleus</keyword>
<dbReference type="PROSITE" id="PS50868">
    <property type="entry name" value="POST_SET"/>
    <property type="match status" value="1"/>
</dbReference>
<dbReference type="GO" id="GO:0005694">
    <property type="term" value="C:chromosome"/>
    <property type="evidence" value="ECO:0007669"/>
    <property type="project" value="UniProtKB-SubCell"/>
</dbReference>
<dbReference type="OrthoDB" id="308383at2759"/>
<evidence type="ECO:0000256" key="1">
    <source>
        <dbReference type="ARBA" id="ARBA00004123"/>
    </source>
</evidence>
<keyword evidence="6" id="KW-0949">S-adenosyl-L-methionine</keyword>
<keyword evidence="13" id="KW-1185">Reference proteome</keyword>
<name>A0A316YVI7_9BASI</name>
<evidence type="ECO:0000313" key="12">
    <source>
        <dbReference type="EMBL" id="PWN92083.1"/>
    </source>
</evidence>
<dbReference type="Gene3D" id="2.170.270.10">
    <property type="entry name" value="SET domain"/>
    <property type="match status" value="1"/>
</dbReference>
<feature type="compositionally biased region" description="Basic and acidic residues" evidence="8">
    <location>
        <begin position="562"/>
        <end position="572"/>
    </location>
</feature>
<dbReference type="GeneID" id="37047645"/>
<evidence type="ECO:0000256" key="5">
    <source>
        <dbReference type="ARBA" id="ARBA00022679"/>
    </source>
</evidence>
<evidence type="ECO:0000256" key="7">
    <source>
        <dbReference type="ARBA" id="ARBA00023242"/>
    </source>
</evidence>
<feature type="compositionally biased region" description="Basic residues" evidence="8">
    <location>
        <begin position="592"/>
        <end position="615"/>
    </location>
</feature>
<feature type="compositionally biased region" description="Low complexity" evidence="8">
    <location>
        <begin position="387"/>
        <end position="396"/>
    </location>
</feature>
<feature type="compositionally biased region" description="Basic and acidic residues" evidence="8">
    <location>
        <begin position="515"/>
        <end position="527"/>
    </location>
</feature>
<dbReference type="SUPFAM" id="SSF82199">
    <property type="entry name" value="SET domain"/>
    <property type="match status" value="1"/>
</dbReference>
<dbReference type="InterPro" id="IPR001214">
    <property type="entry name" value="SET_dom"/>
</dbReference>
<dbReference type="SMART" id="SM00570">
    <property type="entry name" value="AWS"/>
    <property type="match status" value="1"/>
</dbReference>
<evidence type="ECO:0000256" key="2">
    <source>
        <dbReference type="ARBA" id="ARBA00004286"/>
    </source>
</evidence>
<dbReference type="PROSITE" id="PS51215">
    <property type="entry name" value="AWS"/>
    <property type="match status" value="1"/>
</dbReference>
<dbReference type="InterPro" id="IPR050777">
    <property type="entry name" value="SET2_Histone-Lys_MeTrsfase"/>
</dbReference>
<feature type="compositionally biased region" description="Basic residues" evidence="8">
    <location>
        <begin position="284"/>
        <end position="294"/>
    </location>
</feature>
<proteinExistence type="predicted"/>
<accession>A0A316YVI7</accession>
<dbReference type="PROSITE" id="PS50280">
    <property type="entry name" value="SET"/>
    <property type="match status" value="1"/>
</dbReference>
<dbReference type="InParanoid" id="A0A316YVI7"/>
<keyword evidence="4" id="KW-0489">Methyltransferase</keyword>
<keyword evidence="5" id="KW-0808">Transferase</keyword>
<dbReference type="Proteomes" id="UP000245768">
    <property type="component" value="Unassembled WGS sequence"/>
</dbReference>
<feature type="compositionally biased region" description="Basic and acidic residues" evidence="8">
    <location>
        <begin position="659"/>
        <end position="671"/>
    </location>
</feature>
<reference evidence="12 13" key="1">
    <citation type="journal article" date="2018" name="Mol. Biol. Evol.">
        <title>Broad Genomic Sampling Reveals a Smut Pathogenic Ancestry of the Fungal Clade Ustilaginomycotina.</title>
        <authorList>
            <person name="Kijpornyongpan T."/>
            <person name="Mondo S.J."/>
            <person name="Barry K."/>
            <person name="Sandor L."/>
            <person name="Lee J."/>
            <person name="Lipzen A."/>
            <person name="Pangilinan J."/>
            <person name="LaButti K."/>
            <person name="Hainaut M."/>
            <person name="Henrissat B."/>
            <person name="Grigoriev I.V."/>
            <person name="Spatafora J.W."/>
            <person name="Aime M.C."/>
        </authorList>
    </citation>
    <scope>NUCLEOTIDE SEQUENCE [LARGE SCALE GENOMIC DNA]</scope>
    <source>
        <strain evidence="12 13">MCA 4198</strain>
    </source>
</reference>
<dbReference type="GO" id="GO:0032259">
    <property type="term" value="P:methylation"/>
    <property type="evidence" value="ECO:0007669"/>
    <property type="project" value="UniProtKB-KW"/>
</dbReference>
<gene>
    <name evidence="12" type="ORF">FA10DRAFT_82556</name>
</gene>
<evidence type="ECO:0008006" key="14">
    <source>
        <dbReference type="Google" id="ProtNLM"/>
    </source>
</evidence>
<dbReference type="Pfam" id="PF00856">
    <property type="entry name" value="SET"/>
    <property type="match status" value="1"/>
</dbReference>
<dbReference type="STRING" id="215250.A0A316YVI7"/>
<feature type="compositionally biased region" description="Low complexity" evidence="8">
    <location>
        <begin position="492"/>
        <end position="509"/>
    </location>
</feature>
<evidence type="ECO:0000313" key="13">
    <source>
        <dbReference type="Proteomes" id="UP000245768"/>
    </source>
</evidence>
<sequence>MPFPIYHGVTVLTEHRNFRLTYDVFTKGMDLREKKQSVKKPPAYSHISSNKYPLRAKLAGEKHVCDCKIGQTCDETCLNRHLLYLCDPKLCPCGDKCTNNWLSKRPTKKTEVRWFGPRGFGLVASEPIEEGEFIDEYRGEVIDLAQITKRTNELYRKLGNYYYLDYDTAAGEVIDSGLRGNITRFANHSCDPNCQVERWLICGEHKPASAEHQIGLFAKRDIAAGEELTYFYNWKTFRPKNMAAPTTEEQEAPIACLCGSANCSGTLGGKKVPLVSTVKATTKAGKKRRRRRAKANIAEPPGRLRAEPVDVVDSISATKRKSGARSKRHGATTDIDSEAETEMDERPNKRVRKAAPVVEVKRRGPGRPRKVPLVTDIASPPPPPRPAGRGRPARSSTGAPPERPFRNFSPDAADSEEDANVTDDNDISTSMPAADGTRESKTKGKDRVRDMDHQLRRPSKLEREASKTRLLSSHGRPLSRRGEASSSKSAVIRISPDSSPLSSARSSLDFNSPLAKHDGVSATRYDDSSASISDDEAVMGLSVNGKSAVAVPDGEGRLLEYEKVPESDDGTRSDASSDAAEALMTLDGKPELKRKRPATLPIRKRKPRPKAKHAQAVRQPAGFDETRYPPHTALFSKNGNPYNFDWINRKGRIAQPYSREEVEQLHTDKKTTAAAKARERRGRNLQRRLMGQSATLPATPTRIDDGNDGSRGRTAEDVPHRAQETAFEDGRGKEDEDSGTGKEHMVKLREALEMSPAWLEECGMGRDEAKKARTTFLTRVRRLQQRGYGHDEAMKSAFHKNKPSPGSPLAKLFDICIHEAEKD</sequence>
<dbReference type="PANTHER" id="PTHR22884">
    <property type="entry name" value="SET DOMAIN PROTEINS"/>
    <property type="match status" value="1"/>
</dbReference>
<feature type="compositionally biased region" description="Acidic residues" evidence="8">
    <location>
        <begin position="413"/>
        <end position="426"/>
    </location>
</feature>
<evidence type="ECO:0000256" key="6">
    <source>
        <dbReference type="ARBA" id="ARBA00022691"/>
    </source>
</evidence>
<dbReference type="AlphaFoldDB" id="A0A316YVI7"/>
<evidence type="ECO:0000259" key="11">
    <source>
        <dbReference type="PROSITE" id="PS51215"/>
    </source>
</evidence>
<feature type="region of interest" description="Disordered" evidence="8">
    <location>
        <begin position="279"/>
        <end position="532"/>
    </location>
</feature>
<feature type="compositionally biased region" description="Basic and acidic residues" evidence="8">
    <location>
        <begin position="436"/>
        <end position="467"/>
    </location>
</feature>
<dbReference type="SMART" id="SM00317">
    <property type="entry name" value="SET"/>
    <property type="match status" value="1"/>
</dbReference>
<feature type="domain" description="AWS" evidence="11">
    <location>
        <begin position="60"/>
        <end position="106"/>
    </location>
</feature>
<feature type="domain" description="SET" evidence="9">
    <location>
        <begin position="108"/>
        <end position="233"/>
    </location>
</feature>
<evidence type="ECO:0000259" key="10">
    <source>
        <dbReference type="PROSITE" id="PS50868"/>
    </source>
</evidence>
<feature type="domain" description="Post-SET" evidence="10">
    <location>
        <begin position="252"/>
        <end position="268"/>
    </location>
</feature>
<evidence type="ECO:0000256" key="8">
    <source>
        <dbReference type="SAM" id="MobiDB-lite"/>
    </source>
</evidence>
<feature type="compositionally biased region" description="Basic residues" evidence="8">
    <location>
        <begin position="318"/>
        <end position="330"/>
    </location>
</feature>
<keyword evidence="3" id="KW-0158">Chromosome</keyword>
<feature type="compositionally biased region" description="Basic and acidic residues" evidence="8">
    <location>
        <begin position="702"/>
        <end position="741"/>
    </location>
</feature>
<organism evidence="12 13">
    <name type="scientific">Acaromyces ingoldii</name>
    <dbReference type="NCBI Taxonomy" id="215250"/>
    <lineage>
        <taxon>Eukaryota</taxon>
        <taxon>Fungi</taxon>
        <taxon>Dikarya</taxon>
        <taxon>Basidiomycota</taxon>
        <taxon>Ustilaginomycotina</taxon>
        <taxon>Exobasidiomycetes</taxon>
        <taxon>Exobasidiales</taxon>
        <taxon>Cryptobasidiaceae</taxon>
        <taxon>Acaromyces</taxon>
    </lineage>
</organism>